<dbReference type="FunFam" id="3.40.120.10:FF:000021">
    <property type="entry name" value="Phosphomannomutase/phosphoglucomutase"/>
    <property type="match status" value="1"/>
</dbReference>
<organism evidence="12">
    <name type="scientific">uncultured marine bacterium Ant4D3</name>
    <dbReference type="NCBI Taxonomy" id="360423"/>
    <lineage>
        <taxon>Bacteria</taxon>
        <taxon>environmental samples</taxon>
    </lineage>
</organism>
<feature type="domain" description="Alpha-D-phosphohexomutase alpha/beta/alpha" evidence="11">
    <location>
        <begin position="263"/>
        <end position="372"/>
    </location>
</feature>
<dbReference type="EMBL" id="DQ295237">
    <property type="protein sequence ID" value="ABC25235.1"/>
    <property type="molecule type" value="Genomic_DNA"/>
</dbReference>
<dbReference type="CDD" id="cd03089">
    <property type="entry name" value="PMM_PGM"/>
    <property type="match status" value="1"/>
</dbReference>
<dbReference type="GO" id="GO:0000287">
    <property type="term" value="F:magnesium ion binding"/>
    <property type="evidence" value="ECO:0007669"/>
    <property type="project" value="InterPro"/>
</dbReference>
<dbReference type="PANTHER" id="PTHR43771:SF2">
    <property type="entry name" value="PHOSPHOMANNOMUTASE_PHOSPHOGLUCOMUTASE"/>
    <property type="match status" value="1"/>
</dbReference>
<proteinExistence type="inferred from homology"/>
<dbReference type="Pfam" id="PF02880">
    <property type="entry name" value="PGM_PMM_III"/>
    <property type="match status" value="1"/>
</dbReference>
<evidence type="ECO:0000313" key="12">
    <source>
        <dbReference type="EMBL" id="ABC25235.1"/>
    </source>
</evidence>
<dbReference type="InterPro" id="IPR005844">
    <property type="entry name" value="A-D-PHexomutase_a/b/a-I"/>
</dbReference>
<feature type="domain" description="Alpha-D-phosphohexomutase alpha/beta/alpha" evidence="10">
    <location>
        <begin position="162"/>
        <end position="258"/>
    </location>
</feature>
<comment type="similarity">
    <text evidence="2 7">Belongs to the phosphohexose mutase family.</text>
</comment>
<evidence type="ECO:0000256" key="4">
    <source>
        <dbReference type="ARBA" id="ARBA00022723"/>
    </source>
</evidence>
<comment type="cofactor">
    <cofactor evidence="1">
        <name>Mg(2+)</name>
        <dbReference type="ChEBI" id="CHEBI:18420"/>
    </cofactor>
</comment>
<evidence type="ECO:0000259" key="8">
    <source>
        <dbReference type="Pfam" id="PF00408"/>
    </source>
</evidence>
<dbReference type="Pfam" id="PF02879">
    <property type="entry name" value="PGM_PMM_II"/>
    <property type="match status" value="1"/>
</dbReference>
<dbReference type="GO" id="GO:0016868">
    <property type="term" value="F:intramolecular phosphotransferase activity"/>
    <property type="evidence" value="ECO:0007669"/>
    <property type="project" value="InterPro"/>
</dbReference>
<dbReference type="InterPro" id="IPR005841">
    <property type="entry name" value="Alpha-D-phosphohexomutase_SF"/>
</dbReference>
<dbReference type="PRINTS" id="PR00509">
    <property type="entry name" value="PGMPMM"/>
</dbReference>
<evidence type="ECO:0000256" key="1">
    <source>
        <dbReference type="ARBA" id="ARBA00001946"/>
    </source>
</evidence>
<evidence type="ECO:0000259" key="9">
    <source>
        <dbReference type="Pfam" id="PF02878"/>
    </source>
</evidence>
<dbReference type="PANTHER" id="PTHR43771">
    <property type="entry name" value="PHOSPHOMANNOMUTASE"/>
    <property type="match status" value="1"/>
</dbReference>
<keyword evidence="5 7" id="KW-0460">Magnesium</keyword>
<dbReference type="InterPro" id="IPR036900">
    <property type="entry name" value="A-D-PHexomutase_C_sf"/>
</dbReference>
<dbReference type="InterPro" id="IPR005843">
    <property type="entry name" value="A-D-PHexomutase_C"/>
</dbReference>
<dbReference type="Pfam" id="PF00408">
    <property type="entry name" value="PGM_PMM_IV"/>
    <property type="match status" value="1"/>
</dbReference>
<evidence type="ECO:0000259" key="10">
    <source>
        <dbReference type="Pfam" id="PF02879"/>
    </source>
</evidence>
<reference evidence="12" key="1">
    <citation type="journal article" date="2006" name="Appl. Environ. Microbiol.">
        <title>Comparative genomics of DNA fragments from six Antarctic marine planktonic bacteria.</title>
        <authorList>
            <person name="Grzymski J.J."/>
            <person name="Carter B.J."/>
            <person name="DeLong E.F."/>
            <person name="Feldman R.A."/>
            <person name="Ghadiri A."/>
            <person name="Murray A.E."/>
        </authorList>
    </citation>
    <scope>NUCLEOTIDE SEQUENCE</scope>
</reference>
<feature type="domain" description="Alpha-D-phosphohexomutase alpha/beta/alpha" evidence="9">
    <location>
        <begin position="15"/>
        <end position="134"/>
    </location>
</feature>
<dbReference type="InterPro" id="IPR016066">
    <property type="entry name" value="A-D-PHexomutase_CS"/>
</dbReference>
<accession>Q2PYJ2</accession>
<evidence type="ECO:0000256" key="2">
    <source>
        <dbReference type="ARBA" id="ARBA00010231"/>
    </source>
</evidence>
<dbReference type="InterPro" id="IPR016055">
    <property type="entry name" value="A-D-PHexomutase_a/b/a-I/II/III"/>
</dbReference>
<sequence length="468" mass="51454">MDRLRYQSPLPLANEIFRAYDIRGIVDEQLSEAMLYHIGLAVGTQVIRNGEYSIAVGADGRLSSPRLGQALMAGLSDTGCQVLHLGAVPTPVLYFGVKTLDTKSGIMLTGSHNPSNYNGCKIVIGGQTLANDSIIALRDLIDLQDYERGVGNIEDHVIDQTYQDRISHDIKLAKPLKVVLDAGNGIAGDIAPKLFKQLGCEVIELFCEVDGNFPNHHPDPGKPANLVDLQAAVAEHKADIGLAFDGDGDRVGVITEAGQMIYPDKLLMLFAEDVISRNPNAEIIYDVKCTRLLEPFIQSMGGVPTMWKTGHSLIKSKMIETGALLAGEMSGHIFFKERWYGFDDGIYSAVRLCEILANSCEPASAIFKRFPEDFSTPEININVTEDEKFELVTQLQQAQFPTGKVSTIDGIRVDYKDGWGLVRASNTTPVLVLRFEGESKAALQRIQDEFQRHLHAVDAKLTVPDYHL</sequence>
<evidence type="ECO:0000256" key="3">
    <source>
        <dbReference type="ARBA" id="ARBA00022553"/>
    </source>
</evidence>
<evidence type="ECO:0000256" key="7">
    <source>
        <dbReference type="RuleBase" id="RU004326"/>
    </source>
</evidence>
<name>Q2PYJ2_9BACT</name>
<dbReference type="SUPFAM" id="SSF55957">
    <property type="entry name" value="Phosphoglucomutase, C-terminal domain"/>
    <property type="match status" value="1"/>
</dbReference>
<evidence type="ECO:0000256" key="6">
    <source>
        <dbReference type="ARBA" id="ARBA00023235"/>
    </source>
</evidence>
<feature type="domain" description="Alpha-D-phosphohexomutase C-terminal" evidence="8">
    <location>
        <begin position="378"/>
        <end position="450"/>
    </location>
</feature>
<dbReference type="Gene3D" id="3.30.310.50">
    <property type="entry name" value="Alpha-D-phosphohexomutase, C-terminal domain"/>
    <property type="match status" value="1"/>
</dbReference>
<dbReference type="Gene3D" id="3.40.120.10">
    <property type="entry name" value="Alpha-D-Glucose-1,6-Bisphosphate, subunit A, domain 3"/>
    <property type="match status" value="3"/>
</dbReference>
<dbReference type="GO" id="GO:0005975">
    <property type="term" value="P:carbohydrate metabolic process"/>
    <property type="evidence" value="ECO:0007669"/>
    <property type="project" value="InterPro"/>
</dbReference>
<dbReference type="InterPro" id="IPR005846">
    <property type="entry name" value="A-D-PHexomutase_a/b/a-III"/>
</dbReference>
<evidence type="ECO:0000259" key="11">
    <source>
        <dbReference type="Pfam" id="PF02880"/>
    </source>
</evidence>
<keyword evidence="4 7" id="KW-0479">Metal-binding</keyword>
<dbReference type="PROSITE" id="PS00710">
    <property type="entry name" value="PGM_PMM"/>
    <property type="match status" value="1"/>
</dbReference>
<dbReference type="InterPro" id="IPR005845">
    <property type="entry name" value="A-D-PHexomutase_a/b/a-II"/>
</dbReference>
<dbReference type="AlphaFoldDB" id="Q2PYJ2"/>
<protein>
    <submittedName>
        <fullName evidence="12">Phosphomannomutase AlgC PA5322</fullName>
    </submittedName>
</protein>
<keyword evidence="6" id="KW-0413">Isomerase</keyword>
<dbReference type="Pfam" id="PF02878">
    <property type="entry name" value="PGM_PMM_I"/>
    <property type="match status" value="1"/>
</dbReference>
<dbReference type="SUPFAM" id="SSF53738">
    <property type="entry name" value="Phosphoglucomutase, first 3 domains"/>
    <property type="match status" value="3"/>
</dbReference>
<evidence type="ECO:0000256" key="5">
    <source>
        <dbReference type="ARBA" id="ARBA00022842"/>
    </source>
</evidence>
<keyword evidence="3" id="KW-0597">Phosphoprotein</keyword>